<evidence type="ECO:0000313" key="5">
    <source>
        <dbReference type="Proteomes" id="UP001342314"/>
    </source>
</evidence>
<reference evidence="4 5" key="1">
    <citation type="submission" date="2021-12" db="EMBL/GenBank/DDBJ databases">
        <title>High titer production of polyol ester of fatty acids by Rhodotorula paludigena BS15 towards product separation-free biomass refinery.</title>
        <authorList>
            <person name="Mano J."/>
            <person name="Ono H."/>
            <person name="Tanaka T."/>
            <person name="Naito K."/>
            <person name="Sushida H."/>
            <person name="Ike M."/>
            <person name="Tokuyasu K."/>
            <person name="Kitaoka M."/>
        </authorList>
    </citation>
    <scope>NUCLEOTIDE SEQUENCE [LARGE SCALE GENOMIC DNA]</scope>
    <source>
        <strain evidence="4 5">BS15</strain>
    </source>
</reference>
<evidence type="ECO:0000313" key="4">
    <source>
        <dbReference type="EMBL" id="GJN89584.1"/>
    </source>
</evidence>
<protein>
    <recommendedName>
        <fullName evidence="3">Transglycosylase SLT domain-containing protein</fullName>
    </recommendedName>
</protein>
<dbReference type="InterPro" id="IPR008258">
    <property type="entry name" value="Transglycosylase_SLT_dom_1"/>
</dbReference>
<gene>
    <name evidence="4" type="ORF">Rhopal_002571-T1</name>
</gene>
<dbReference type="SUPFAM" id="SSF53955">
    <property type="entry name" value="Lysozyme-like"/>
    <property type="match status" value="1"/>
</dbReference>
<accession>A0AAV5GK39</accession>
<organism evidence="4 5">
    <name type="scientific">Rhodotorula paludigena</name>
    <dbReference type="NCBI Taxonomy" id="86838"/>
    <lineage>
        <taxon>Eukaryota</taxon>
        <taxon>Fungi</taxon>
        <taxon>Dikarya</taxon>
        <taxon>Basidiomycota</taxon>
        <taxon>Pucciniomycotina</taxon>
        <taxon>Microbotryomycetes</taxon>
        <taxon>Sporidiobolales</taxon>
        <taxon>Sporidiobolaceae</taxon>
        <taxon>Rhodotorula</taxon>
    </lineage>
</organism>
<evidence type="ECO:0000259" key="3">
    <source>
        <dbReference type="Pfam" id="PF01464"/>
    </source>
</evidence>
<proteinExistence type="predicted"/>
<evidence type="ECO:0000256" key="2">
    <source>
        <dbReference type="SAM" id="SignalP"/>
    </source>
</evidence>
<comment type="caution">
    <text evidence="4">The sequence shown here is derived from an EMBL/GenBank/DDBJ whole genome shotgun (WGS) entry which is preliminary data.</text>
</comment>
<feature type="chain" id="PRO_5043562742" description="Transglycosylase SLT domain-containing protein" evidence="2">
    <location>
        <begin position="21"/>
        <end position="316"/>
    </location>
</feature>
<feature type="region of interest" description="Disordered" evidence="1">
    <location>
        <begin position="68"/>
        <end position="87"/>
    </location>
</feature>
<dbReference type="Pfam" id="PF01464">
    <property type="entry name" value="SLT"/>
    <property type="match status" value="1"/>
</dbReference>
<keyword evidence="2" id="KW-0732">Signal</keyword>
<dbReference type="EMBL" id="BQKY01000005">
    <property type="protein sequence ID" value="GJN89584.1"/>
    <property type="molecule type" value="Genomic_DNA"/>
</dbReference>
<keyword evidence="5" id="KW-1185">Reference proteome</keyword>
<sequence length="316" mass="32843">MRFLSSLLAVSGLLATLVAAHPDASFYEAYHRSHGLQRRAGKTCHRRVKSSSPAAAASYAAAATSSSNAGKKSSKTAAAGSASSTAPSTASAGEGLMLFSDSACGASGATDATSDAGGPNGAQAWLNCGLSKSKPDAGWTPPKISLSQIKTLTLEEALAKGSIYEPCRDYVKLFEKYGEQHGVPPILLAAFAMQESTCNPNARGDNGGAYGLMQITEDKCGDAPAAGCADPEYNIKTATAYFAKVLEEHNNNLLLALGTYNGWYDGLTYSGAVAAKNTGCCNCQQNLDYMQQMLNGWVLGLDGHSLGTIKNLDVCN</sequence>
<dbReference type="AlphaFoldDB" id="A0AAV5GK39"/>
<dbReference type="PANTHER" id="PTHR37423:SF2">
    <property type="entry name" value="MEMBRANE-BOUND LYTIC MUREIN TRANSGLYCOSYLASE C"/>
    <property type="match status" value="1"/>
</dbReference>
<feature type="domain" description="Transglycosylase SLT" evidence="3">
    <location>
        <begin position="173"/>
        <end position="262"/>
    </location>
</feature>
<name>A0AAV5GK39_9BASI</name>
<dbReference type="PANTHER" id="PTHR37423">
    <property type="entry name" value="SOLUBLE LYTIC MUREIN TRANSGLYCOSYLASE-RELATED"/>
    <property type="match status" value="1"/>
</dbReference>
<evidence type="ECO:0000256" key="1">
    <source>
        <dbReference type="SAM" id="MobiDB-lite"/>
    </source>
</evidence>
<dbReference type="Gene3D" id="1.10.530.10">
    <property type="match status" value="1"/>
</dbReference>
<feature type="signal peptide" evidence="2">
    <location>
        <begin position="1"/>
        <end position="20"/>
    </location>
</feature>
<dbReference type="InterPro" id="IPR023346">
    <property type="entry name" value="Lysozyme-like_dom_sf"/>
</dbReference>
<dbReference type="Proteomes" id="UP001342314">
    <property type="component" value="Unassembled WGS sequence"/>
</dbReference>